<proteinExistence type="predicted"/>
<dbReference type="AlphaFoldDB" id="A0A8T3BRU1"/>
<dbReference type="SMR" id="A0A8T3BRU1"/>
<dbReference type="Gene3D" id="3.30.420.10">
    <property type="entry name" value="Ribonuclease H-like superfamily/Ribonuclease H"/>
    <property type="match status" value="1"/>
</dbReference>
<keyword evidence="1" id="KW-0808">Transferase</keyword>
<reference evidence="8" key="1">
    <citation type="journal article" date="2022" name="Front. Genet.">
        <title>Chromosome-Scale Assembly of the Dendrobium nobile Genome Provides Insights Into the Molecular Mechanism of the Biosynthesis of the Medicinal Active Ingredient of Dendrobium.</title>
        <authorList>
            <person name="Xu Q."/>
            <person name="Niu S.-C."/>
            <person name="Li K.-L."/>
            <person name="Zheng P.-J."/>
            <person name="Zhang X.-J."/>
            <person name="Jia Y."/>
            <person name="Liu Y."/>
            <person name="Niu Y.-X."/>
            <person name="Yu L.-H."/>
            <person name="Chen D.-F."/>
            <person name="Zhang G.-Q."/>
        </authorList>
    </citation>
    <scope>NUCLEOTIDE SEQUENCE</scope>
    <source>
        <tissue evidence="8">Leaf</tissue>
    </source>
</reference>
<evidence type="ECO:0000259" key="7">
    <source>
        <dbReference type="Pfam" id="PF17917"/>
    </source>
</evidence>
<dbReference type="FunFam" id="3.30.70.270:FF:000020">
    <property type="entry name" value="Transposon Tf2-6 polyprotein-like Protein"/>
    <property type="match status" value="1"/>
</dbReference>
<dbReference type="Gene3D" id="3.30.70.270">
    <property type="match status" value="2"/>
</dbReference>
<protein>
    <recommendedName>
        <fullName evidence="7">Reverse transcriptase RNase H-like domain-containing protein</fullName>
    </recommendedName>
</protein>
<keyword evidence="2" id="KW-0548">Nucleotidyltransferase</keyword>
<evidence type="ECO:0000256" key="6">
    <source>
        <dbReference type="ARBA" id="ARBA00022918"/>
    </source>
</evidence>
<dbReference type="CDD" id="cd09274">
    <property type="entry name" value="RNase_HI_RT_Ty3"/>
    <property type="match status" value="1"/>
</dbReference>
<gene>
    <name evidence="8" type="ORF">KFK09_009233</name>
</gene>
<dbReference type="GO" id="GO:0016787">
    <property type="term" value="F:hydrolase activity"/>
    <property type="evidence" value="ECO:0007669"/>
    <property type="project" value="UniProtKB-KW"/>
</dbReference>
<organism evidence="8 9">
    <name type="scientific">Dendrobium nobile</name>
    <name type="common">Orchid</name>
    <dbReference type="NCBI Taxonomy" id="94219"/>
    <lineage>
        <taxon>Eukaryota</taxon>
        <taxon>Viridiplantae</taxon>
        <taxon>Streptophyta</taxon>
        <taxon>Embryophyta</taxon>
        <taxon>Tracheophyta</taxon>
        <taxon>Spermatophyta</taxon>
        <taxon>Magnoliopsida</taxon>
        <taxon>Liliopsida</taxon>
        <taxon>Asparagales</taxon>
        <taxon>Orchidaceae</taxon>
        <taxon>Epidendroideae</taxon>
        <taxon>Malaxideae</taxon>
        <taxon>Dendrobiinae</taxon>
        <taxon>Dendrobium</taxon>
    </lineage>
</organism>
<dbReference type="InterPro" id="IPR043502">
    <property type="entry name" value="DNA/RNA_pol_sf"/>
</dbReference>
<evidence type="ECO:0000256" key="3">
    <source>
        <dbReference type="ARBA" id="ARBA00022722"/>
    </source>
</evidence>
<sequence>METLRKNRLYLNATKCEFSSSEVSFLGFKILGDGISADPTKIKAIRDWPTPQSFTDIRSFHGLAYFYRRFIKDFSILMAPLTDVLKLKKFVWGEEQQGSFENIKEALTTTPVLALPNFEKPFMVETDASTVGIGAVLSQEDSPIEFFSEKLSLPRQRWTVYEQELYAVVRALRQWEHYLLQQDFVLCSDHKALQYINTHKNINRMHARWILFLQKFTFVLKHKSGKQNRVADALSRRSALIT</sequence>
<evidence type="ECO:0000256" key="4">
    <source>
        <dbReference type="ARBA" id="ARBA00022759"/>
    </source>
</evidence>
<dbReference type="EMBL" id="JAGYWB010000007">
    <property type="protein sequence ID" value="KAI0516556.1"/>
    <property type="molecule type" value="Genomic_DNA"/>
</dbReference>
<keyword evidence="5" id="KW-0378">Hydrolase</keyword>
<dbReference type="Proteomes" id="UP000829196">
    <property type="component" value="Unassembled WGS sequence"/>
</dbReference>
<keyword evidence="4" id="KW-0255">Endonuclease</keyword>
<keyword evidence="3" id="KW-0540">Nuclease</keyword>
<dbReference type="InterPro" id="IPR036397">
    <property type="entry name" value="RNaseH_sf"/>
</dbReference>
<dbReference type="InterPro" id="IPR043128">
    <property type="entry name" value="Rev_trsase/Diguanyl_cyclase"/>
</dbReference>
<evidence type="ECO:0000256" key="1">
    <source>
        <dbReference type="ARBA" id="ARBA00022679"/>
    </source>
</evidence>
<comment type="caution">
    <text evidence="8">The sequence shown here is derived from an EMBL/GenBank/DDBJ whole genome shotgun (WGS) entry which is preliminary data.</text>
</comment>
<dbReference type="PANTHER" id="PTHR37984">
    <property type="entry name" value="PROTEIN CBG26694"/>
    <property type="match status" value="1"/>
</dbReference>
<evidence type="ECO:0000256" key="2">
    <source>
        <dbReference type="ARBA" id="ARBA00022695"/>
    </source>
</evidence>
<evidence type="ECO:0000313" key="9">
    <source>
        <dbReference type="Proteomes" id="UP000829196"/>
    </source>
</evidence>
<dbReference type="GO" id="GO:0003964">
    <property type="term" value="F:RNA-directed DNA polymerase activity"/>
    <property type="evidence" value="ECO:0007669"/>
    <property type="project" value="UniProtKB-KW"/>
</dbReference>
<evidence type="ECO:0000313" key="8">
    <source>
        <dbReference type="EMBL" id="KAI0516556.1"/>
    </source>
</evidence>
<feature type="domain" description="Reverse transcriptase RNase H-like" evidence="7">
    <location>
        <begin position="117"/>
        <end position="216"/>
    </location>
</feature>
<dbReference type="SUPFAM" id="SSF56672">
    <property type="entry name" value="DNA/RNA polymerases"/>
    <property type="match status" value="1"/>
</dbReference>
<dbReference type="Pfam" id="PF17917">
    <property type="entry name" value="RT_RNaseH"/>
    <property type="match status" value="1"/>
</dbReference>
<dbReference type="PANTHER" id="PTHR37984:SF5">
    <property type="entry name" value="PROTEIN NYNRIN-LIKE"/>
    <property type="match status" value="1"/>
</dbReference>
<dbReference type="GO" id="GO:0003676">
    <property type="term" value="F:nucleic acid binding"/>
    <property type="evidence" value="ECO:0007669"/>
    <property type="project" value="InterPro"/>
</dbReference>
<dbReference type="InterPro" id="IPR050951">
    <property type="entry name" value="Retrovirus_Pol_polyprotein"/>
</dbReference>
<dbReference type="InterPro" id="IPR041373">
    <property type="entry name" value="RT_RNaseH"/>
</dbReference>
<keyword evidence="6" id="KW-0695">RNA-directed DNA polymerase</keyword>
<name>A0A8T3BRU1_DENNO</name>
<accession>A0A8T3BRU1</accession>
<keyword evidence="9" id="KW-1185">Reference proteome</keyword>
<dbReference type="OrthoDB" id="777296at2759"/>
<evidence type="ECO:0000256" key="5">
    <source>
        <dbReference type="ARBA" id="ARBA00022801"/>
    </source>
</evidence>
<dbReference type="GO" id="GO:0004519">
    <property type="term" value="F:endonuclease activity"/>
    <property type="evidence" value="ECO:0007669"/>
    <property type="project" value="UniProtKB-KW"/>
</dbReference>